<evidence type="ECO:0000256" key="2">
    <source>
        <dbReference type="ARBA" id="ARBA00008053"/>
    </source>
</evidence>
<dbReference type="Proteomes" id="UP000214618">
    <property type="component" value="Chromosome"/>
</dbReference>
<reference evidence="7 8" key="1">
    <citation type="submission" date="2016-10" db="EMBL/GenBank/DDBJ databases">
        <title>The whole genome sequencing and assembly of Bacillus simplex DSM 1321 strain.</title>
        <authorList>
            <person name="Park M.-K."/>
            <person name="Lee Y.-J."/>
            <person name="Yi H."/>
            <person name="Bahn Y.-S."/>
            <person name="Kim J.F."/>
            <person name="Lee D.-W."/>
        </authorList>
    </citation>
    <scope>NUCLEOTIDE SEQUENCE [LARGE SCALE GENOMIC DNA]</scope>
    <source>
        <strain evidence="7 8">DSM 1321</strain>
    </source>
</reference>
<dbReference type="GO" id="GO:0005886">
    <property type="term" value="C:plasma membrane"/>
    <property type="evidence" value="ECO:0007669"/>
    <property type="project" value="UniProtKB-SubCell"/>
</dbReference>
<evidence type="ECO:0008006" key="9">
    <source>
        <dbReference type="Google" id="ProtNLM"/>
    </source>
</evidence>
<evidence type="ECO:0000256" key="1">
    <source>
        <dbReference type="ARBA" id="ARBA00004236"/>
    </source>
</evidence>
<name>A0A223EEI7_9BACI</name>
<dbReference type="Pfam" id="PF04286">
    <property type="entry name" value="DUF445"/>
    <property type="match status" value="1"/>
</dbReference>
<dbReference type="RefSeq" id="WP_063232280.1">
    <property type="nucleotide sequence ID" value="NZ_BCVO01000002.1"/>
</dbReference>
<dbReference type="PANTHER" id="PTHR35791">
    <property type="entry name" value="UPF0754 MEMBRANE PROTEIN YHEB"/>
    <property type="match status" value="1"/>
</dbReference>
<evidence type="ECO:0000256" key="6">
    <source>
        <dbReference type="SAM" id="Phobius"/>
    </source>
</evidence>
<dbReference type="PANTHER" id="PTHR35791:SF1">
    <property type="entry name" value="UPF0754 MEMBRANE PROTEIN YHEB"/>
    <property type="match status" value="1"/>
</dbReference>
<evidence type="ECO:0000313" key="7">
    <source>
        <dbReference type="EMBL" id="ASS93669.1"/>
    </source>
</evidence>
<keyword evidence="3 6" id="KW-0812">Transmembrane</keyword>
<comment type="subcellular location">
    <subcellularLocation>
        <location evidence="1">Cell membrane</location>
    </subcellularLocation>
</comment>
<sequence length="379" mass="43155">MCEFWVTILFMVVVGAVIGGFTNLLAIRMLFRPYKPIYIFGKQLPLTPGLIPKRQDELAKQLGKLVVDHLITPESIQSKAINDASIQNMKIFVKAEVKKALSTEKSTAQLLDQLGMKNSSFTLEQRFQTFILGKYETWSEENRSKSLKDIVPPHIQQKALDSIPDLSRFIVKKGKEYFYSSEGKSRLEDMLDDFFKERGKLINLIQMFIGNEKLIDKILPEIIKFFEQSRTIDILSVMMVKEWGNLEKWDVEKIEGMVGRETIKQMITEKTAEMLPVASIMNKPVRELTANFSDTIVEKGVPIFVEKGAEYLINHFQPLFQKLHLGDIVEEQVSSFSVSRLEEMVVSITKKELSMITYLGALLGGIIGLFQGFVTVLIG</sequence>
<dbReference type="EMBL" id="CP017704">
    <property type="protein sequence ID" value="ASS93669.1"/>
    <property type="molecule type" value="Genomic_DNA"/>
</dbReference>
<dbReference type="GeneID" id="56472402"/>
<dbReference type="OrthoDB" id="9787430at2"/>
<keyword evidence="4 6" id="KW-1133">Transmembrane helix</keyword>
<comment type="similarity">
    <text evidence="2">Belongs to the UPF0754 family.</text>
</comment>
<dbReference type="InterPro" id="IPR016991">
    <property type="entry name" value="UCP032178"/>
</dbReference>
<dbReference type="PIRSF" id="PIRSF032178">
    <property type="entry name" value="UCP032178"/>
    <property type="match status" value="1"/>
</dbReference>
<evidence type="ECO:0000313" key="8">
    <source>
        <dbReference type="Proteomes" id="UP000214618"/>
    </source>
</evidence>
<dbReference type="AlphaFoldDB" id="A0A223EEI7"/>
<gene>
    <name evidence="7" type="ORF">BS1321_06605</name>
</gene>
<protein>
    <recommendedName>
        <fullName evidence="9">DUF445 domain-containing protein</fullName>
    </recommendedName>
</protein>
<feature type="transmembrane region" description="Helical" evidence="6">
    <location>
        <begin position="6"/>
        <end position="27"/>
    </location>
</feature>
<keyword evidence="5 6" id="KW-0472">Membrane</keyword>
<accession>A0A223EEI7</accession>
<proteinExistence type="inferred from homology"/>
<organism evidence="7 8">
    <name type="scientific">Peribacillus simplex NBRC 15720 = DSM 1321</name>
    <dbReference type="NCBI Taxonomy" id="1349754"/>
    <lineage>
        <taxon>Bacteria</taxon>
        <taxon>Bacillati</taxon>
        <taxon>Bacillota</taxon>
        <taxon>Bacilli</taxon>
        <taxon>Bacillales</taxon>
        <taxon>Bacillaceae</taxon>
        <taxon>Peribacillus</taxon>
    </lineage>
</organism>
<feature type="transmembrane region" description="Helical" evidence="6">
    <location>
        <begin position="356"/>
        <end position="378"/>
    </location>
</feature>
<evidence type="ECO:0000256" key="5">
    <source>
        <dbReference type="ARBA" id="ARBA00023136"/>
    </source>
</evidence>
<evidence type="ECO:0000256" key="3">
    <source>
        <dbReference type="ARBA" id="ARBA00022692"/>
    </source>
</evidence>
<dbReference type="InterPro" id="IPR007383">
    <property type="entry name" value="DUF445"/>
</dbReference>
<evidence type="ECO:0000256" key="4">
    <source>
        <dbReference type="ARBA" id="ARBA00022989"/>
    </source>
</evidence>